<dbReference type="InterPro" id="IPR029058">
    <property type="entry name" value="AB_hydrolase_fold"/>
</dbReference>
<proteinExistence type="predicted"/>
<name>A0A6N6JAB4_9RHOB</name>
<evidence type="ECO:0000313" key="3">
    <source>
        <dbReference type="EMBL" id="GFE63183.1"/>
    </source>
</evidence>
<dbReference type="RefSeq" id="WP_159804146.1">
    <property type="nucleotide sequence ID" value="NZ_BLJE01000001.1"/>
</dbReference>
<organism evidence="3 4">
    <name type="scientific">Litoreibacter roseus</name>
    <dbReference type="NCBI Taxonomy" id="2601869"/>
    <lineage>
        <taxon>Bacteria</taxon>
        <taxon>Pseudomonadati</taxon>
        <taxon>Pseudomonadota</taxon>
        <taxon>Alphaproteobacteria</taxon>
        <taxon>Rhodobacterales</taxon>
        <taxon>Roseobacteraceae</taxon>
        <taxon>Litoreibacter</taxon>
    </lineage>
</organism>
<dbReference type="OrthoDB" id="9798888at2"/>
<dbReference type="InterPro" id="IPR000073">
    <property type="entry name" value="AB_hydrolase_1"/>
</dbReference>
<dbReference type="Proteomes" id="UP000436822">
    <property type="component" value="Unassembled WGS sequence"/>
</dbReference>
<dbReference type="PANTHER" id="PTHR43433:SF5">
    <property type="entry name" value="AB HYDROLASE-1 DOMAIN-CONTAINING PROTEIN"/>
    <property type="match status" value="1"/>
</dbReference>
<reference evidence="3 4" key="1">
    <citation type="submission" date="2019-12" db="EMBL/GenBank/DDBJ databases">
        <title>Litoreibacter badius sp. nov., a novel bacteriochlorophyll a-containing bacterium in the genus Litoreibacter.</title>
        <authorList>
            <person name="Kanamuro M."/>
            <person name="Takabe Y."/>
            <person name="Mori K."/>
            <person name="Takaichi S."/>
            <person name="Hanada S."/>
        </authorList>
    </citation>
    <scope>NUCLEOTIDE SEQUENCE [LARGE SCALE GENOMIC DNA]</scope>
    <source>
        <strain evidence="3 4">K6</strain>
    </source>
</reference>
<dbReference type="Pfam" id="PF00561">
    <property type="entry name" value="Abhydrolase_1"/>
    <property type="match status" value="1"/>
</dbReference>
<comment type="caution">
    <text evidence="3">The sequence shown here is derived from an EMBL/GenBank/DDBJ whole genome shotgun (WGS) entry which is preliminary data.</text>
</comment>
<feature type="chain" id="PRO_5026838009" evidence="1">
    <location>
        <begin position="20"/>
        <end position="280"/>
    </location>
</feature>
<keyword evidence="1" id="KW-0732">Signal</keyword>
<gene>
    <name evidence="3" type="ORF">KIN_02570</name>
</gene>
<dbReference type="EMBL" id="BLJE01000001">
    <property type="protein sequence ID" value="GFE63183.1"/>
    <property type="molecule type" value="Genomic_DNA"/>
</dbReference>
<dbReference type="Gene3D" id="3.40.50.1820">
    <property type="entry name" value="alpha/beta hydrolase"/>
    <property type="match status" value="1"/>
</dbReference>
<dbReference type="InterPro" id="IPR050471">
    <property type="entry name" value="AB_hydrolase"/>
</dbReference>
<protein>
    <submittedName>
        <fullName evidence="3">Alpha/beta hydrolase</fullName>
    </submittedName>
</protein>
<dbReference type="AlphaFoldDB" id="A0A6N6JAB4"/>
<feature type="domain" description="AB hydrolase-1" evidence="2">
    <location>
        <begin position="60"/>
        <end position="184"/>
    </location>
</feature>
<accession>A0A6N6JAB4</accession>
<dbReference type="SUPFAM" id="SSF53474">
    <property type="entry name" value="alpha/beta-Hydrolases"/>
    <property type="match status" value="1"/>
</dbReference>
<keyword evidence="4" id="KW-1185">Reference proteome</keyword>
<keyword evidence="3" id="KW-0378">Hydrolase</keyword>
<evidence type="ECO:0000259" key="2">
    <source>
        <dbReference type="Pfam" id="PF00561"/>
    </source>
</evidence>
<evidence type="ECO:0000256" key="1">
    <source>
        <dbReference type="SAM" id="SignalP"/>
    </source>
</evidence>
<dbReference type="PANTHER" id="PTHR43433">
    <property type="entry name" value="HYDROLASE, ALPHA/BETA FOLD FAMILY PROTEIN"/>
    <property type="match status" value="1"/>
</dbReference>
<evidence type="ECO:0000313" key="4">
    <source>
        <dbReference type="Proteomes" id="UP000436822"/>
    </source>
</evidence>
<feature type="signal peptide" evidence="1">
    <location>
        <begin position="1"/>
        <end position="19"/>
    </location>
</feature>
<sequence>MLKKLSSVLLIMTAGTSSAEERWTSIPDVPAMPSAAETATAAVNGIDIYYAVYGDAEGTPLLMIHGGLAHGDIWAAHVADLSVDHTVIIADTRGHGRSTNDGSAYSYDLLAEDYLALLDHLSVDRVHLVGWSDGANIGFTISVTAPDRLASHFAHAGNVTLAGIDPSVETNEVFGTYVNAMAKDYAEMSRTSDDFDTFLGGVAAMWGTEKPGGMEALATISVPTLVVQSEHDEAILMEHAEAIAETIPDADLLVLDDVSHFASFQAPEQYTSAIRAFIEN</sequence>
<dbReference type="GO" id="GO:0016787">
    <property type="term" value="F:hydrolase activity"/>
    <property type="evidence" value="ECO:0007669"/>
    <property type="project" value="UniProtKB-KW"/>
</dbReference>